<name>A0A1H9QE71_9HYPH</name>
<proteinExistence type="predicted"/>
<accession>A0A1H9QE71</accession>
<dbReference type="AlphaFoldDB" id="A0A1H9QE71"/>
<dbReference type="Proteomes" id="UP000199647">
    <property type="component" value="Unassembled WGS sequence"/>
</dbReference>
<reference evidence="1 2" key="1">
    <citation type="submission" date="2016-10" db="EMBL/GenBank/DDBJ databases">
        <authorList>
            <person name="de Groot N.N."/>
        </authorList>
    </citation>
    <scope>NUCLEOTIDE SEQUENCE [LARGE SCALE GENOMIC DNA]</scope>
    <source>
        <strain evidence="1 2">A52C2</strain>
    </source>
</reference>
<evidence type="ECO:0000313" key="2">
    <source>
        <dbReference type="Proteomes" id="UP000199647"/>
    </source>
</evidence>
<dbReference type="OrthoDB" id="8250402at2"/>
<organism evidence="1 2">
    <name type="scientific">Faunimonas pinastri</name>
    <dbReference type="NCBI Taxonomy" id="1855383"/>
    <lineage>
        <taxon>Bacteria</taxon>
        <taxon>Pseudomonadati</taxon>
        <taxon>Pseudomonadota</taxon>
        <taxon>Alphaproteobacteria</taxon>
        <taxon>Hyphomicrobiales</taxon>
        <taxon>Afifellaceae</taxon>
        <taxon>Faunimonas</taxon>
    </lineage>
</organism>
<dbReference type="STRING" id="1855383.SAMN05216548_12724"/>
<sequence length="183" mass="20351">MASLLDAAADQVPFALSQALNDAAEKTRDRLINETWPSHVTVRNKSFMKGALSTKGERATKRKLSVTIYDKLGRASLKKHAEGGVKQGKGRLAIPSAKVSRGASGVRKTQRPANLQNKVVKGNAIYQRVGKGKRSKLKLMYGLARQARIKQDVPFESDFRRFMTEEVQRAFPGRIQAAMKTRR</sequence>
<evidence type="ECO:0000313" key="1">
    <source>
        <dbReference type="EMBL" id="SER58754.1"/>
    </source>
</evidence>
<keyword evidence="2" id="KW-1185">Reference proteome</keyword>
<dbReference type="EMBL" id="FOFG01000027">
    <property type="protein sequence ID" value="SER58754.1"/>
    <property type="molecule type" value="Genomic_DNA"/>
</dbReference>
<gene>
    <name evidence="1" type="ORF">SAMN05216548_12724</name>
</gene>
<dbReference type="RefSeq" id="WP_143062064.1">
    <property type="nucleotide sequence ID" value="NZ_FOFG01000027.1"/>
</dbReference>
<protein>
    <submittedName>
        <fullName evidence="1">Uncharacterized protein</fullName>
    </submittedName>
</protein>